<dbReference type="Proteomes" id="UP001253848">
    <property type="component" value="Unassembled WGS sequence"/>
</dbReference>
<evidence type="ECO:0000313" key="2">
    <source>
        <dbReference type="EMBL" id="MDT0686860.1"/>
    </source>
</evidence>
<protein>
    <submittedName>
        <fullName evidence="2">Glycosyltransferase family 2 protein</fullName>
        <ecNumber evidence="2">2.4.-.-</ecNumber>
    </submittedName>
</protein>
<name>A0ABU3DT45_9FLAO</name>
<comment type="caution">
    <text evidence="2">The sequence shown here is derived from an EMBL/GenBank/DDBJ whole genome shotgun (WGS) entry which is preliminary data.</text>
</comment>
<accession>A0ABU3DT45</accession>
<evidence type="ECO:0000259" key="1">
    <source>
        <dbReference type="Pfam" id="PF00535"/>
    </source>
</evidence>
<dbReference type="RefSeq" id="WP_311500166.1">
    <property type="nucleotide sequence ID" value="NZ_JAVRHN010000007.1"/>
</dbReference>
<dbReference type="InterPro" id="IPR001173">
    <property type="entry name" value="Glyco_trans_2-like"/>
</dbReference>
<gene>
    <name evidence="2" type="ORF">RM541_10820</name>
</gene>
<dbReference type="InterPro" id="IPR029044">
    <property type="entry name" value="Nucleotide-diphossugar_trans"/>
</dbReference>
<dbReference type="PANTHER" id="PTHR22916:SF65">
    <property type="entry name" value="SLR1065 PROTEIN"/>
    <property type="match status" value="1"/>
</dbReference>
<dbReference type="SUPFAM" id="SSF53448">
    <property type="entry name" value="Nucleotide-diphospho-sugar transferases"/>
    <property type="match status" value="1"/>
</dbReference>
<evidence type="ECO:0000313" key="3">
    <source>
        <dbReference type="Proteomes" id="UP001253848"/>
    </source>
</evidence>
<dbReference type="CDD" id="cd00761">
    <property type="entry name" value="Glyco_tranf_GTA_type"/>
    <property type="match status" value="1"/>
</dbReference>
<keyword evidence="2" id="KW-0328">Glycosyltransferase</keyword>
<keyword evidence="3" id="KW-1185">Reference proteome</keyword>
<sequence>MKIKESVSIIIPVYNRAYLIGETLESILSQAYHNWECLVVDDGSTDGTLEVLKSYHKKDERIKYYTRPDRLPKGANSCRNFGFEKSTGDYIIWFDSDDLMTPDHISSKLDFIIKNDLDFVVAKTQNFQADKMLEAYTYEKKEYGIKASDFILLKIHWYTYDVMLKRKVAEQINWNERMRSWQDYNYFCKMLFITENGDYLEKILTHRRLHKKSIQTVLTKNEGHFKKELIENRYHTFRDLENKIGQNTKTELIYGLMNLSYEIRKLHNRSDVIIRIFPIVKEYLGKVSLFYFKASLVVVSKFGKGFFLLEKAKSRK</sequence>
<organism evidence="2 3">
    <name type="scientific">Autumnicola psychrophila</name>
    <dbReference type="NCBI Taxonomy" id="3075592"/>
    <lineage>
        <taxon>Bacteria</taxon>
        <taxon>Pseudomonadati</taxon>
        <taxon>Bacteroidota</taxon>
        <taxon>Flavobacteriia</taxon>
        <taxon>Flavobacteriales</taxon>
        <taxon>Flavobacteriaceae</taxon>
        <taxon>Autumnicola</taxon>
    </lineage>
</organism>
<dbReference type="PANTHER" id="PTHR22916">
    <property type="entry name" value="GLYCOSYLTRANSFERASE"/>
    <property type="match status" value="1"/>
</dbReference>
<dbReference type="Pfam" id="PF00535">
    <property type="entry name" value="Glycos_transf_2"/>
    <property type="match status" value="1"/>
</dbReference>
<keyword evidence="2" id="KW-0808">Transferase</keyword>
<dbReference type="EMBL" id="JAVRHN010000007">
    <property type="protein sequence ID" value="MDT0686860.1"/>
    <property type="molecule type" value="Genomic_DNA"/>
</dbReference>
<dbReference type="Gene3D" id="3.90.550.10">
    <property type="entry name" value="Spore Coat Polysaccharide Biosynthesis Protein SpsA, Chain A"/>
    <property type="match status" value="1"/>
</dbReference>
<feature type="domain" description="Glycosyltransferase 2-like" evidence="1">
    <location>
        <begin position="8"/>
        <end position="141"/>
    </location>
</feature>
<dbReference type="GO" id="GO:0016757">
    <property type="term" value="F:glycosyltransferase activity"/>
    <property type="evidence" value="ECO:0007669"/>
    <property type="project" value="UniProtKB-KW"/>
</dbReference>
<proteinExistence type="predicted"/>
<dbReference type="EC" id="2.4.-.-" evidence="2"/>
<reference evidence="2 3" key="1">
    <citation type="submission" date="2023-09" db="EMBL/GenBank/DDBJ databases">
        <authorList>
            <person name="Rey-Velasco X."/>
        </authorList>
    </citation>
    <scope>NUCLEOTIDE SEQUENCE [LARGE SCALE GENOMIC DNA]</scope>
    <source>
        <strain evidence="2 3">F225</strain>
    </source>
</reference>